<reference evidence="4" key="1">
    <citation type="submission" date="2023-08" db="EMBL/GenBank/DDBJ databases">
        <authorList>
            <person name="Audoor S."/>
            <person name="Bilcke G."/>
        </authorList>
    </citation>
    <scope>NUCLEOTIDE SEQUENCE</scope>
</reference>
<gene>
    <name evidence="4" type="ORF">CYCCA115_LOCUS3620</name>
</gene>
<evidence type="ECO:0000256" key="2">
    <source>
        <dbReference type="SAM" id="SignalP"/>
    </source>
</evidence>
<dbReference type="SUPFAM" id="SSF53474">
    <property type="entry name" value="alpha/beta-Hydrolases"/>
    <property type="match status" value="1"/>
</dbReference>
<comment type="caution">
    <text evidence="4">The sequence shown here is derived from an EMBL/GenBank/DDBJ whole genome shotgun (WGS) entry which is preliminary data.</text>
</comment>
<evidence type="ECO:0000256" key="1">
    <source>
        <dbReference type="SAM" id="MobiDB-lite"/>
    </source>
</evidence>
<proteinExistence type="predicted"/>
<dbReference type="InterPro" id="IPR000639">
    <property type="entry name" value="Epox_hydrolase-like"/>
</dbReference>
<sequence length="373" mass="40820">MMCSILPCILCCFLVLVEVVSFSAPNISPATNCKNEFFSWKQQQIRYQQAGPKSGPPVLLVHGLFVNSDHWRKTIKGLSEAGCHVFAIDLLGYGYSSKPKIGSTEAEAVNGETNRPDVEKNVALGSSDGRSTRIKDIDLKHPTKSPFNFYTWSSLITDFTKEVIAKNGVCLVANSIGSISVLQAIIDNPSLYCGACLVTPNFRELHRAELPLSNLAMPLIQRVQKLLRENGQGLFDALATPSTVKQILKQPYKVQDAIDDTLVKVLLDPLLIEGASDIVFDTLSYSAGPLPEQQLSQFPEDKPVWICYGKDDPWTPSARVEALISKPCVNKVVGWDGVGHCPHDEAPELVNPFILEFMAEIGAVSGFQATVCV</sequence>
<dbReference type="Gene3D" id="3.40.50.1820">
    <property type="entry name" value="alpha/beta hydrolase"/>
    <property type="match status" value="1"/>
</dbReference>
<evidence type="ECO:0000313" key="5">
    <source>
        <dbReference type="Proteomes" id="UP001295423"/>
    </source>
</evidence>
<dbReference type="InterPro" id="IPR000073">
    <property type="entry name" value="AB_hydrolase_1"/>
</dbReference>
<dbReference type="PANTHER" id="PTHR46438:SF12">
    <property type="entry name" value="ALPHA_BETA-HYDROLASES SUPERFAMILY PROTEIN"/>
    <property type="match status" value="1"/>
</dbReference>
<feature type="region of interest" description="Disordered" evidence="1">
    <location>
        <begin position="107"/>
        <end position="127"/>
    </location>
</feature>
<evidence type="ECO:0000313" key="4">
    <source>
        <dbReference type="EMBL" id="CAJ1934166.1"/>
    </source>
</evidence>
<protein>
    <recommendedName>
        <fullName evidence="3">AB hydrolase-1 domain-containing protein</fullName>
    </recommendedName>
</protein>
<dbReference type="Proteomes" id="UP001295423">
    <property type="component" value="Unassembled WGS sequence"/>
</dbReference>
<dbReference type="PANTHER" id="PTHR46438">
    <property type="entry name" value="ALPHA/BETA-HYDROLASES SUPERFAMILY PROTEIN"/>
    <property type="match status" value="1"/>
</dbReference>
<name>A0AAD2CH76_9STRA</name>
<feature type="domain" description="AB hydrolase-1" evidence="3">
    <location>
        <begin position="58"/>
        <end position="351"/>
    </location>
</feature>
<keyword evidence="5" id="KW-1185">Reference proteome</keyword>
<keyword evidence="2" id="KW-0732">Signal</keyword>
<dbReference type="EMBL" id="CAKOGP040000335">
    <property type="protein sequence ID" value="CAJ1934166.1"/>
    <property type="molecule type" value="Genomic_DNA"/>
</dbReference>
<feature type="chain" id="PRO_5041940440" description="AB hydrolase-1 domain-containing protein" evidence="2">
    <location>
        <begin position="23"/>
        <end position="373"/>
    </location>
</feature>
<dbReference type="Pfam" id="PF12697">
    <property type="entry name" value="Abhydrolase_6"/>
    <property type="match status" value="1"/>
</dbReference>
<dbReference type="GO" id="GO:0003824">
    <property type="term" value="F:catalytic activity"/>
    <property type="evidence" value="ECO:0007669"/>
    <property type="project" value="InterPro"/>
</dbReference>
<dbReference type="AlphaFoldDB" id="A0AAD2CH76"/>
<dbReference type="PRINTS" id="PR00412">
    <property type="entry name" value="EPOXHYDRLASE"/>
</dbReference>
<organism evidence="4 5">
    <name type="scientific">Cylindrotheca closterium</name>
    <dbReference type="NCBI Taxonomy" id="2856"/>
    <lineage>
        <taxon>Eukaryota</taxon>
        <taxon>Sar</taxon>
        <taxon>Stramenopiles</taxon>
        <taxon>Ochrophyta</taxon>
        <taxon>Bacillariophyta</taxon>
        <taxon>Bacillariophyceae</taxon>
        <taxon>Bacillariophycidae</taxon>
        <taxon>Bacillariales</taxon>
        <taxon>Bacillariaceae</taxon>
        <taxon>Cylindrotheca</taxon>
    </lineage>
</organism>
<evidence type="ECO:0000259" key="3">
    <source>
        <dbReference type="Pfam" id="PF12697"/>
    </source>
</evidence>
<dbReference type="InterPro" id="IPR029058">
    <property type="entry name" value="AB_hydrolase_fold"/>
</dbReference>
<feature type="signal peptide" evidence="2">
    <location>
        <begin position="1"/>
        <end position="22"/>
    </location>
</feature>
<accession>A0AAD2CH76</accession>